<dbReference type="InterPro" id="IPR036397">
    <property type="entry name" value="RNaseH_sf"/>
</dbReference>
<evidence type="ECO:0000259" key="9">
    <source>
        <dbReference type="Pfam" id="PF03104"/>
    </source>
</evidence>
<dbReference type="SUPFAM" id="SSF53098">
    <property type="entry name" value="Ribonuclease H-like"/>
    <property type="match status" value="1"/>
</dbReference>
<dbReference type="InterPro" id="IPR043502">
    <property type="entry name" value="DNA/RNA_pol_sf"/>
</dbReference>
<dbReference type="InterPro" id="IPR006172">
    <property type="entry name" value="DNA-dir_DNA_pol_B"/>
</dbReference>
<dbReference type="GO" id="GO:0043625">
    <property type="term" value="C:delta DNA polymerase complex"/>
    <property type="evidence" value="ECO:0007669"/>
    <property type="project" value="TreeGrafter"/>
</dbReference>
<keyword evidence="6" id="KW-0238">DNA-binding</keyword>
<dbReference type="PROSITE" id="PS00116">
    <property type="entry name" value="DNA_POLYMERASE_B"/>
    <property type="match status" value="1"/>
</dbReference>
<dbReference type="InterPro" id="IPR006133">
    <property type="entry name" value="DNA-dir_DNA_pol_B_exonuc"/>
</dbReference>
<dbReference type="Pfam" id="PF03104">
    <property type="entry name" value="DNA_pol_B_exo1"/>
    <property type="match status" value="1"/>
</dbReference>
<dbReference type="InterPro" id="IPR023211">
    <property type="entry name" value="DNA_pol_palm_dom_sf"/>
</dbReference>
<evidence type="ECO:0000256" key="2">
    <source>
        <dbReference type="ARBA" id="ARBA00012417"/>
    </source>
</evidence>
<name>A0A6C0JFW1_9ZZZZ</name>
<feature type="domain" description="DNA-directed DNA polymerase family B exonuclease" evidence="9">
    <location>
        <begin position="104"/>
        <end position="341"/>
    </location>
</feature>
<dbReference type="Gene3D" id="3.30.342.10">
    <property type="entry name" value="DNA Polymerase, chain B, domain 1"/>
    <property type="match status" value="1"/>
</dbReference>
<keyword evidence="3" id="KW-0808">Transferase</keyword>
<dbReference type="EC" id="2.7.7.7" evidence="2"/>
<evidence type="ECO:0000256" key="1">
    <source>
        <dbReference type="ARBA" id="ARBA00005755"/>
    </source>
</evidence>
<protein>
    <recommendedName>
        <fullName evidence="2">DNA-directed DNA polymerase</fullName>
        <ecNumber evidence="2">2.7.7.7</ecNumber>
    </recommendedName>
</protein>
<dbReference type="GO" id="GO:0008296">
    <property type="term" value="F:3'-5'-DNA exonuclease activity"/>
    <property type="evidence" value="ECO:0007669"/>
    <property type="project" value="TreeGrafter"/>
</dbReference>
<dbReference type="InterPro" id="IPR042087">
    <property type="entry name" value="DNA_pol_B_thumb"/>
</dbReference>
<evidence type="ECO:0000313" key="10">
    <source>
        <dbReference type="EMBL" id="QHU04489.1"/>
    </source>
</evidence>
<dbReference type="SMART" id="SM00486">
    <property type="entry name" value="POLBc"/>
    <property type="match status" value="1"/>
</dbReference>
<evidence type="ECO:0000256" key="5">
    <source>
        <dbReference type="ARBA" id="ARBA00022932"/>
    </source>
</evidence>
<dbReference type="InterPro" id="IPR006134">
    <property type="entry name" value="DNA-dir_DNA_pol_B_multi_dom"/>
</dbReference>
<comment type="catalytic activity">
    <reaction evidence="7">
        <text>DNA(n) + a 2'-deoxyribonucleoside 5'-triphosphate = DNA(n+1) + diphosphate</text>
        <dbReference type="Rhea" id="RHEA:22508"/>
        <dbReference type="Rhea" id="RHEA-COMP:17339"/>
        <dbReference type="Rhea" id="RHEA-COMP:17340"/>
        <dbReference type="ChEBI" id="CHEBI:33019"/>
        <dbReference type="ChEBI" id="CHEBI:61560"/>
        <dbReference type="ChEBI" id="CHEBI:173112"/>
        <dbReference type="EC" id="2.7.7.7"/>
    </reaction>
</comment>
<dbReference type="GO" id="GO:0003887">
    <property type="term" value="F:DNA-directed DNA polymerase activity"/>
    <property type="evidence" value="ECO:0007669"/>
    <property type="project" value="UniProtKB-KW"/>
</dbReference>
<dbReference type="PANTHER" id="PTHR10322:SF23">
    <property type="entry name" value="DNA POLYMERASE DELTA CATALYTIC SUBUNIT"/>
    <property type="match status" value="1"/>
</dbReference>
<organism evidence="10">
    <name type="scientific">viral metagenome</name>
    <dbReference type="NCBI Taxonomy" id="1070528"/>
    <lineage>
        <taxon>unclassified sequences</taxon>
        <taxon>metagenomes</taxon>
        <taxon>organismal metagenomes</taxon>
    </lineage>
</organism>
<evidence type="ECO:0000256" key="6">
    <source>
        <dbReference type="ARBA" id="ARBA00023125"/>
    </source>
</evidence>
<evidence type="ECO:0000256" key="4">
    <source>
        <dbReference type="ARBA" id="ARBA00022695"/>
    </source>
</evidence>
<dbReference type="SUPFAM" id="SSF56672">
    <property type="entry name" value="DNA/RNA polymerases"/>
    <property type="match status" value="1"/>
</dbReference>
<dbReference type="PRINTS" id="PR00106">
    <property type="entry name" value="DNAPOLB"/>
</dbReference>
<dbReference type="GO" id="GO:0006287">
    <property type="term" value="P:base-excision repair, gap-filling"/>
    <property type="evidence" value="ECO:0007669"/>
    <property type="project" value="TreeGrafter"/>
</dbReference>
<dbReference type="GO" id="GO:0006297">
    <property type="term" value="P:nucleotide-excision repair, DNA gap filling"/>
    <property type="evidence" value="ECO:0007669"/>
    <property type="project" value="TreeGrafter"/>
</dbReference>
<dbReference type="Gene3D" id="1.10.287.690">
    <property type="entry name" value="Helix hairpin bin"/>
    <property type="match status" value="1"/>
</dbReference>
<comment type="similarity">
    <text evidence="1">Belongs to the DNA polymerase type-B family.</text>
</comment>
<dbReference type="InterPro" id="IPR050240">
    <property type="entry name" value="DNA_pol_type-B"/>
</dbReference>
<accession>A0A6C0JFW1</accession>
<feature type="domain" description="DNA-directed DNA polymerase family B multifunctional" evidence="8">
    <location>
        <begin position="482"/>
        <end position="940"/>
    </location>
</feature>
<proteinExistence type="inferred from homology"/>
<dbReference type="GO" id="GO:0000166">
    <property type="term" value="F:nucleotide binding"/>
    <property type="evidence" value="ECO:0007669"/>
    <property type="project" value="InterPro"/>
</dbReference>
<dbReference type="Gene3D" id="3.90.1600.10">
    <property type="entry name" value="Palm domain of DNA polymerase"/>
    <property type="match status" value="1"/>
</dbReference>
<reference evidence="10" key="1">
    <citation type="journal article" date="2020" name="Nature">
        <title>Giant virus diversity and host interactions through global metagenomics.</title>
        <authorList>
            <person name="Schulz F."/>
            <person name="Roux S."/>
            <person name="Paez-Espino D."/>
            <person name="Jungbluth S."/>
            <person name="Walsh D.A."/>
            <person name="Denef V.J."/>
            <person name="McMahon K.D."/>
            <person name="Konstantinidis K.T."/>
            <person name="Eloe-Fadrosh E.A."/>
            <person name="Kyrpides N.C."/>
            <person name="Woyke T."/>
        </authorList>
    </citation>
    <scope>NUCLEOTIDE SEQUENCE</scope>
    <source>
        <strain evidence="10">GVMAG-M-3300027708-51</strain>
    </source>
</reference>
<dbReference type="AlphaFoldDB" id="A0A6C0JFW1"/>
<dbReference type="InterPro" id="IPR017964">
    <property type="entry name" value="DNA-dir_DNA_pol_B_CS"/>
</dbReference>
<keyword evidence="5" id="KW-0239">DNA-directed DNA polymerase</keyword>
<dbReference type="GO" id="GO:0003677">
    <property type="term" value="F:DNA binding"/>
    <property type="evidence" value="ECO:0007669"/>
    <property type="project" value="UniProtKB-KW"/>
</dbReference>
<dbReference type="Gene3D" id="1.10.132.60">
    <property type="entry name" value="DNA polymerase family B, C-terminal domain"/>
    <property type="match status" value="1"/>
</dbReference>
<dbReference type="Pfam" id="PF00136">
    <property type="entry name" value="DNA_pol_B"/>
    <property type="match status" value="1"/>
</dbReference>
<keyword evidence="4" id="KW-0548">Nucleotidyltransferase</keyword>
<dbReference type="GO" id="GO:0045004">
    <property type="term" value="P:DNA replication proofreading"/>
    <property type="evidence" value="ECO:0007669"/>
    <property type="project" value="TreeGrafter"/>
</dbReference>
<evidence type="ECO:0000259" key="8">
    <source>
        <dbReference type="Pfam" id="PF00136"/>
    </source>
</evidence>
<dbReference type="Gene3D" id="3.30.420.10">
    <property type="entry name" value="Ribonuclease H-like superfamily/Ribonuclease H"/>
    <property type="match status" value="2"/>
</dbReference>
<dbReference type="PANTHER" id="PTHR10322">
    <property type="entry name" value="DNA POLYMERASE CATALYTIC SUBUNIT"/>
    <property type="match status" value="1"/>
</dbReference>
<sequence>MVLLQPCDWHEHDASYKVGKQRVQEYVVDVYGRTDDDQVVCLRMTGFTPYFYCGGSDPGGATQVKKYDVFAGFNDLAKTAVWKVTCSTLNAFHEKKRSMTDRVLYESDLPPFLRLIHERHLGPGSPLEFEGMRVESPEDMAVDVMYTCHYSKVSPATAHIPLKVASYDLEVCPLVGQQFPVATKDPIIQIGVSFRMSDDLMTPTSKYVFVLGTVSESDDPNTTFMGCRTESDVLRAFLNCVLDENPDVICGYNTFGFDDGYVEERCRQLGLTEEINLSRGPAAKSKRGEGWVTKFAETKKFELASGKYDLRIMCLRGRMSVDLLLNMRREHSLDSFKLDSVAETFLRGKVVRRGIKQVFTYSTRGLNNGNYVKFDIVGNTSDPYRDGAKFQIYDVQKDSFRIKTDDDLLDEFDAETLKKLHWTFTKDDVEPHELFRLHREGGPEGRGRIAKYCIQDCDLVLTLMAKLDTLVNTRGMADVCKVPMQYVLTRGQGIKIFSAVAYYAAQRDQILRTLENVMGDQTYEGAVVISPKIGMYLDQPVSVLDFNSLYPTNMIAYNLSPDTLVCERHFDTEGRKLGHFGLSMETVRDLEERYKLDEVSYELKDDEGVVTGKVVCTFVQPGSNEMLTGVLPKTLEILLAKRKEYKQMMEDPKYDDAARSVYNGLQLAYKVVANSVYGQTGSRTSPIRKLCVAACTTAAGRTALYKAKHIVESEFNGEVIYGDTDSIFIKFPTKDLAESIRLGIAAGRSITDQCRRPYKIAYEKTFYPFILFCRKRYVGMKYEEDPNPAKAKRMSMGIVLKRRDNAPIVKDVFGGALDTLLQEKDVRKAAAFVKQKLKDILDNKVPLEKFVLSKSLRDDYKNPEQIAHRVLADRMADRDPGTAPKVGDRVQYVYVEGAKKGAKQGDKIEHIDYVRAKKLSVDTTFYVTNQIQNPVAQLFALCIEQLEGYKAPSAVSYREMHAQFMEKLKDEEEATLSVLAKKERQLEGLLFLDSPDLKKVVRANQHGPLDAFFAKK</sequence>
<evidence type="ECO:0000256" key="7">
    <source>
        <dbReference type="ARBA" id="ARBA00049244"/>
    </source>
</evidence>
<evidence type="ECO:0000256" key="3">
    <source>
        <dbReference type="ARBA" id="ARBA00022679"/>
    </source>
</evidence>
<dbReference type="EMBL" id="MN740401">
    <property type="protein sequence ID" value="QHU04489.1"/>
    <property type="molecule type" value="Genomic_DNA"/>
</dbReference>
<dbReference type="InterPro" id="IPR012337">
    <property type="entry name" value="RNaseH-like_sf"/>
</dbReference>